<organism evidence="7 8">
    <name type="scientific">Leuconostoc fallax</name>
    <dbReference type="NCBI Taxonomy" id="1251"/>
    <lineage>
        <taxon>Bacteria</taxon>
        <taxon>Bacillati</taxon>
        <taxon>Bacillota</taxon>
        <taxon>Bacilli</taxon>
        <taxon>Lactobacillales</taxon>
        <taxon>Lactobacillaceae</taxon>
        <taxon>Leuconostoc</taxon>
    </lineage>
</organism>
<dbReference type="CDD" id="cd12172">
    <property type="entry name" value="PGDH_like_2"/>
    <property type="match status" value="1"/>
</dbReference>
<keyword evidence="8" id="KW-1185">Reference proteome</keyword>
<sequence>MKKILVFNGISQKVIDYLEGAHFEVVINSQDTDEDFTQYGKDLYGIIVMMHKIDEKIIQKLPNLKIIARFGVGYDNVNLDDATKYGVTVTNAPGANAVSVAETAVMHMLMAGRLFYQYHQKMIGQADNDFLAQYRGQEITSKTVGIIGFGNIGQTIAQLLSGFNVNILAYARRDRDVPNGRMASLDEIYQQADFIVLALPATANTVGMVNQDAFDQMKSNTVLVNIARGSVIDEPALIEALKAHKIAGAGLDVTVQEPLPADSELLQLPNVFVTPHIAANSKEAHENVGLYAAEEIVRLLTGKEVRSQVN</sequence>
<evidence type="ECO:0000259" key="6">
    <source>
        <dbReference type="Pfam" id="PF02826"/>
    </source>
</evidence>
<evidence type="ECO:0008006" key="9">
    <source>
        <dbReference type="Google" id="ProtNLM"/>
    </source>
</evidence>
<evidence type="ECO:0000259" key="5">
    <source>
        <dbReference type="Pfam" id="PF00389"/>
    </source>
</evidence>
<dbReference type="FunFam" id="3.40.50.720:FF:000203">
    <property type="entry name" value="D-3-phosphoglycerate dehydrogenase (SerA)"/>
    <property type="match status" value="1"/>
</dbReference>
<dbReference type="Gene3D" id="3.40.50.720">
    <property type="entry name" value="NAD(P)-binding Rossmann-like Domain"/>
    <property type="match status" value="2"/>
</dbReference>
<accession>A0A4R5N8H0</accession>
<dbReference type="PANTHER" id="PTHR10996:SF178">
    <property type="entry name" value="2-HYDROXYACID DEHYDROGENASE YGL185C-RELATED"/>
    <property type="match status" value="1"/>
</dbReference>
<reference evidence="7 8" key="1">
    <citation type="journal article" date="2019" name="Appl. Microbiol. Biotechnol.">
        <title>Uncovering carbohydrate metabolism through a genotype-phenotype association study of 56 lactic acid bacteria genomes.</title>
        <authorList>
            <person name="Buron-Moles G."/>
            <person name="Chailyan A."/>
            <person name="Dolejs I."/>
            <person name="Forster J."/>
            <person name="Miks M.H."/>
        </authorList>
    </citation>
    <scope>NUCLEOTIDE SEQUENCE [LARGE SCALE GENOMIC DNA]</scope>
    <source>
        <strain evidence="7 8">ATCC 700006</strain>
    </source>
</reference>
<evidence type="ECO:0000313" key="7">
    <source>
        <dbReference type="EMBL" id="TDG67910.1"/>
    </source>
</evidence>
<keyword evidence="2 4" id="KW-0560">Oxidoreductase</keyword>
<keyword evidence="3" id="KW-0520">NAD</keyword>
<dbReference type="EMBL" id="PUFI01000014">
    <property type="protein sequence ID" value="TDG67910.1"/>
    <property type="molecule type" value="Genomic_DNA"/>
</dbReference>
<dbReference type="RefSeq" id="WP_133264335.1">
    <property type="nucleotide sequence ID" value="NZ_JAGYGP010000001.1"/>
</dbReference>
<comment type="caution">
    <text evidence="7">The sequence shown here is derived from an EMBL/GenBank/DDBJ whole genome shotgun (WGS) entry which is preliminary data.</text>
</comment>
<comment type="similarity">
    <text evidence="1 4">Belongs to the D-isomer specific 2-hydroxyacid dehydrogenase family.</text>
</comment>
<dbReference type="GO" id="GO:0030267">
    <property type="term" value="F:glyoxylate reductase (NADPH) activity"/>
    <property type="evidence" value="ECO:0007669"/>
    <property type="project" value="TreeGrafter"/>
</dbReference>
<dbReference type="InterPro" id="IPR036291">
    <property type="entry name" value="NAD(P)-bd_dom_sf"/>
</dbReference>
<feature type="domain" description="D-isomer specific 2-hydroxyacid dehydrogenase NAD-binding" evidence="6">
    <location>
        <begin position="105"/>
        <end position="278"/>
    </location>
</feature>
<name>A0A4R5N8H0_9LACO</name>
<dbReference type="InterPro" id="IPR029753">
    <property type="entry name" value="D-isomer_DH_CS"/>
</dbReference>
<dbReference type="AlphaFoldDB" id="A0A4R5N8H0"/>
<dbReference type="Pfam" id="PF02826">
    <property type="entry name" value="2-Hacid_dh_C"/>
    <property type="match status" value="1"/>
</dbReference>
<dbReference type="SUPFAM" id="SSF51735">
    <property type="entry name" value="NAD(P)-binding Rossmann-fold domains"/>
    <property type="match status" value="1"/>
</dbReference>
<dbReference type="SUPFAM" id="SSF52283">
    <property type="entry name" value="Formate/glycerate dehydrogenase catalytic domain-like"/>
    <property type="match status" value="1"/>
</dbReference>
<dbReference type="InterPro" id="IPR050223">
    <property type="entry name" value="D-isomer_2-hydroxyacid_DH"/>
</dbReference>
<evidence type="ECO:0000256" key="2">
    <source>
        <dbReference type="ARBA" id="ARBA00023002"/>
    </source>
</evidence>
<evidence type="ECO:0000313" key="8">
    <source>
        <dbReference type="Proteomes" id="UP000295681"/>
    </source>
</evidence>
<dbReference type="Pfam" id="PF00389">
    <property type="entry name" value="2-Hacid_dh"/>
    <property type="match status" value="1"/>
</dbReference>
<evidence type="ECO:0000256" key="1">
    <source>
        <dbReference type="ARBA" id="ARBA00005854"/>
    </source>
</evidence>
<dbReference type="PANTHER" id="PTHR10996">
    <property type="entry name" value="2-HYDROXYACID DEHYDROGENASE-RELATED"/>
    <property type="match status" value="1"/>
</dbReference>
<dbReference type="GO" id="GO:0051287">
    <property type="term" value="F:NAD binding"/>
    <property type="evidence" value="ECO:0007669"/>
    <property type="project" value="InterPro"/>
</dbReference>
<dbReference type="Proteomes" id="UP000295681">
    <property type="component" value="Unassembled WGS sequence"/>
</dbReference>
<feature type="domain" description="D-isomer specific 2-hydroxyacid dehydrogenase catalytic" evidence="5">
    <location>
        <begin position="4"/>
        <end position="310"/>
    </location>
</feature>
<gene>
    <name evidence="7" type="ORF">C5L23_000216</name>
</gene>
<dbReference type="GO" id="GO:0016618">
    <property type="term" value="F:hydroxypyruvate reductase [NAD(P)H] activity"/>
    <property type="evidence" value="ECO:0007669"/>
    <property type="project" value="TreeGrafter"/>
</dbReference>
<dbReference type="InterPro" id="IPR006139">
    <property type="entry name" value="D-isomer_2_OHA_DH_cat_dom"/>
</dbReference>
<proteinExistence type="inferred from homology"/>
<dbReference type="GO" id="GO:0005829">
    <property type="term" value="C:cytosol"/>
    <property type="evidence" value="ECO:0007669"/>
    <property type="project" value="TreeGrafter"/>
</dbReference>
<dbReference type="InterPro" id="IPR006140">
    <property type="entry name" value="D-isomer_DH_NAD-bd"/>
</dbReference>
<evidence type="ECO:0000256" key="3">
    <source>
        <dbReference type="ARBA" id="ARBA00023027"/>
    </source>
</evidence>
<dbReference type="PROSITE" id="PS00671">
    <property type="entry name" value="D_2_HYDROXYACID_DH_3"/>
    <property type="match status" value="1"/>
</dbReference>
<protein>
    <recommendedName>
        <fullName evidence="9">S-adenosyl-L-homocysteine hydrolase NAD binding domain-containing protein</fullName>
    </recommendedName>
</protein>
<evidence type="ECO:0000256" key="4">
    <source>
        <dbReference type="RuleBase" id="RU003719"/>
    </source>
</evidence>
<dbReference type="STRING" id="907931.GCA_000165675_01294"/>